<reference evidence="1" key="2">
    <citation type="submission" date="2020-09" db="EMBL/GenBank/DDBJ databases">
        <authorList>
            <person name="Sun Q."/>
            <person name="Ohkuma M."/>
        </authorList>
    </citation>
    <scope>NUCLEOTIDE SEQUENCE</scope>
    <source>
        <strain evidence="1">JCM 4369</strain>
    </source>
</reference>
<dbReference type="RefSeq" id="WP_167349495.1">
    <property type="nucleotide sequence ID" value="NZ_BMTD01000031.1"/>
</dbReference>
<dbReference type="EMBL" id="BMTD01000031">
    <property type="protein sequence ID" value="GGV27363.1"/>
    <property type="molecule type" value="Genomic_DNA"/>
</dbReference>
<protein>
    <submittedName>
        <fullName evidence="1">Uncharacterized protein</fullName>
    </submittedName>
</protein>
<dbReference type="Proteomes" id="UP000618795">
    <property type="component" value="Unassembled WGS sequence"/>
</dbReference>
<comment type="caution">
    <text evidence="1">The sequence shown here is derived from an EMBL/GenBank/DDBJ whole genome shotgun (WGS) entry which is preliminary data.</text>
</comment>
<organism evidence="1 2">
    <name type="scientific">Streptomyces filipinensis</name>
    <dbReference type="NCBI Taxonomy" id="66887"/>
    <lineage>
        <taxon>Bacteria</taxon>
        <taxon>Bacillati</taxon>
        <taxon>Actinomycetota</taxon>
        <taxon>Actinomycetes</taxon>
        <taxon>Kitasatosporales</taxon>
        <taxon>Streptomycetaceae</taxon>
        <taxon>Streptomyces</taxon>
    </lineage>
</organism>
<evidence type="ECO:0000313" key="1">
    <source>
        <dbReference type="EMBL" id="GGV27363.1"/>
    </source>
</evidence>
<accession>A0A918IMC2</accession>
<evidence type="ECO:0000313" key="2">
    <source>
        <dbReference type="Proteomes" id="UP000618795"/>
    </source>
</evidence>
<reference evidence="1" key="1">
    <citation type="journal article" date="2014" name="Int. J. Syst. Evol. Microbiol.">
        <title>Complete genome sequence of Corynebacterium casei LMG S-19264T (=DSM 44701T), isolated from a smear-ripened cheese.</title>
        <authorList>
            <consortium name="US DOE Joint Genome Institute (JGI-PGF)"/>
            <person name="Walter F."/>
            <person name="Albersmeier A."/>
            <person name="Kalinowski J."/>
            <person name="Ruckert C."/>
        </authorList>
    </citation>
    <scope>NUCLEOTIDE SEQUENCE</scope>
    <source>
        <strain evidence="1">JCM 4369</strain>
    </source>
</reference>
<dbReference type="AlphaFoldDB" id="A0A918IMC2"/>
<name>A0A918IMC2_9ACTN</name>
<proteinExistence type="predicted"/>
<sequence>MRTFLLFLVYCFVVTPVGLVSRVVKDPMTRRRPARTTTYWTAPTPTQAR</sequence>
<keyword evidence="2" id="KW-1185">Reference proteome</keyword>
<gene>
    <name evidence="1" type="ORF">GCM10010260_79790</name>
</gene>